<dbReference type="Proteomes" id="UP000006753">
    <property type="component" value="Unassembled WGS sequence"/>
</dbReference>
<evidence type="ECO:0000256" key="3">
    <source>
        <dbReference type="ARBA" id="ARBA00023027"/>
    </source>
</evidence>
<organism evidence="7 8">
    <name type="scientific">Marssonina brunnea f. sp. multigermtubi (strain MB_m1)</name>
    <name type="common">Marssonina leaf spot fungus</name>
    <dbReference type="NCBI Taxonomy" id="1072389"/>
    <lineage>
        <taxon>Eukaryota</taxon>
        <taxon>Fungi</taxon>
        <taxon>Dikarya</taxon>
        <taxon>Ascomycota</taxon>
        <taxon>Pezizomycotina</taxon>
        <taxon>Leotiomycetes</taxon>
        <taxon>Helotiales</taxon>
        <taxon>Drepanopezizaceae</taxon>
        <taxon>Drepanopeziza</taxon>
    </lineage>
</organism>
<feature type="compositionally biased region" description="Basic and acidic residues" evidence="5">
    <location>
        <begin position="43"/>
        <end position="60"/>
    </location>
</feature>
<dbReference type="KEGG" id="mbe:MBM_09794"/>
<dbReference type="Gene3D" id="3.30.1600.10">
    <property type="entry name" value="SIR2/SIRT2 'Small Domain"/>
    <property type="match status" value="1"/>
</dbReference>
<keyword evidence="2" id="KW-0808">Transferase</keyword>
<dbReference type="Gene3D" id="3.40.50.1220">
    <property type="entry name" value="TPP-binding domain"/>
    <property type="match status" value="1"/>
</dbReference>
<evidence type="ECO:0000256" key="1">
    <source>
        <dbReference type="ARBA" id="ARBA00006924"/>
    </source>
</evidence>
<evidence type="ECO:0000256" key="4">
    <source>
        <dbReference type="PROSITE-ProRule" id="PRU00236"/>
    </source>
</evidence>
<feature type="binding site" evidence="4">
    <location>
        <position position="273"/>
    </location>
    <ligand>
        <name>Zn(2+)</name>
        <dbReference type="ChEBI" id="CHEBI:29105"/>
    </ligand>
</feature>
<feature type="region of interest" description="Disordered" evidence="5">
    <location>
        <begin position="1"/>
        <end position="72"/>
    </location>
</feature>
<gene>
    <name evidence="7" type="ORF">MBM_09794</name>
</gene>
<dbReference type="InterPro" id="IPR026591">
    <property type="entry name" value="Sirtuin_cat_small_dom_sf"/>
</dbReference>
<feature type="domain" description="Deacetylase sirtuin-type" evidence="6">
    <location>
        <begin position="96"/>
        <end position="398"/>
    </location>
</feature>
<evidence type="ECO:0000313" key="7">
    <source>
        <dbReference type="EMBL" id="EKD12060.1"/>
    </source>
</evidence>
<dbReference type="OrthoDB" id="2919105at2759"/>
<name>K1W565_MARBU</name>
<feature type="region of interest" description="Disordered" evidence="5">
    <location>
        <begin position="427"/>
        <end position="495"/>
    </location>
</feature>
<keyword evidence="4" id="KW-0862">Zinc</keyword>
<dbReference type="EMBL" id="JH921469">
    <property type="protein sequence ID" value="EKD12060.1"/>
    <property type="molecule type" value="Genomic_DNA"/>
</dbReference>
<comment type="similarity">
    <text evidence="1">Belongs to the sirtuin family. Class I subfamily.</text>
</comment>
<keyword evidence="4" id="KW-0479">Metal-binding</keyword>
<dbReference type="InterPro" id="IPR026590">
    <property type="entry name" value="Ssirtuin_cat_dom"/>
</dbReference>
<dbReference type="GO" id="GO:0016740">
    <property type="term" value="F:transferase activity"/>
    <property type="evidence" value="ECO:0007669"/>
    <property type="project" value="UniProtKB-KW"/>
</dbReference>
<dbReference type="PROSITE" id="PS50305">
    <property type="entry name" value="SIRTUIN"/>
    <property type="match status" value="1"/>
</dbReference>
<dbReference type="PANTHER" id="PTHR47651">
    <property type="entry name" value="NAD-DEPENDENT HISTONE DEACETYLASE HST4"/>
    <property type="match status" value="1"/>
</dbReference>
<evidence type="ECO:0000259" key="6">
    <source>
        <dbReference type="PROSITE" id="PS50305"/>
    </source>
</evidence>
<feature type="binding site" evidence="4">
    <location>
        <position position="248"/>
    </location>
    <ligand>
        <name>Zn(2+)</name>
        <dbReference type="ChEBI" id="CHEBI:29105"/>
    </ligand>
</feature>
<dbReference type="GeneID" id="18765729"/>
<feature type="binding site" evidence="4">
    <location>
        <position position="270"/>
    </location>
    <ligand>
        <name>Zn(2+)</name>
        <dbReference type="ChEBI" id="CHEBI:29105"/>
    </ligand>
</feature>
<protein>
    <submittedName>
        <fullName evidence="7">Sir2 family histone deacetylase</fullName>
    </submittedName>
</protein>
<feature type="binding site" evidence="4">
    <location>
        <position position="251"/>
    </location>
    <ligand>
        <name>Zn(2+)</name>
        <dbReference type="ChEBI" id="CHEBI:29105"/>
    </ligand>
</feature>
<dbReference type="STRING" id="1072389.K1W565"/>
<feature type="compositionally biased region" description="Low complexity" evidence="5">
    <location>
        <begin position="1"/>
        <end position="32"/>
    </location>
</feature>
<reference evidence="7 8" key="1">
    <citation type="journal article" date="2012" name="BMC Genomics">
        <title>Sequencing the genome of Marssonina brunnea reveals fungus-poplar co-evolution.</title>
        <authorList>
            <person name="Zhu S."/>
            <person name="Cao Y.-Z."/>
            <person name="Jiang C."/>
            <person name="Tan B.-Y."/>
            <person name="Wang Z."/>
            <person name="Feng S."/>
            <person name="Zhang L."/>
            <person name="Su X.-H."/>
            <person name="Brejova B."/>
            <person name="Vinar T."/>
            <person name="Xu M."/>
            <person name="Wang M.-X."/>
            <person name="Zhang S.-G."/>
            <person name="Huang M.-R."/>
            <person name="Wu R."/>
            <person name="Zhou Y."/>
        </authorList>
    </citation>
    <scope>NUCLEOTIDE SEQUENCE [LARGE SCALE GENOMIC DNA]</scope>
    <source>
        <strain evidence="7 8">MB_m1</strain>
    </source>
</reference>
<feature type="active site" description="Proton acceptor" evidence="4">
    <location>
        <position position="240"/>
    </location>
</feature>
<dbReference type="SUPFAM" id="SSF52467">
    <property type="entry name" value="DHS-like NAD/FAD-binding domain"/>
    <property type="match status" value="1"/>
</dbReference>
<dbReference type="eggNOG" id="KOG2684">
    <property type="taxonomic scope" value="Eukaryota"/>
</dbReference>
<keyword evidence="3" id="KW-0520">NAD</keyword>
<dbReference type="AlphaFoldDB" id="K1W565"/>
<dbReference type="GO" id="GO:0070403">
    <property type="term" value="F:NAD+ binding"/>
    <property type="evidence" value="ECO:0007669"/>
    <property type="project" value="InterPro"/>
</dbReference>
<dbReference type="InterPro" id="IPR003000">
    <property type="entry name" value="Sirtuin"/>
</dbReference>
<sequence>MTTPTSTPTNSSPTASPLSSPLTSVASRSPSPLDYPSPPSSDGSEKDATKKMRKSPDGGRDISPPAKRQRITKERVLKTERLDIKALYDSDDSAHHTRMDPQVRRLIDALRTKRKIVVIAGAGISVSAGIPDFRSSTGLFKTMRSQDKLKASGKDLFDAGVYRNNDSTSAFHDMVRELSHSTKNAKPTPFHHMLATLAEEGRLMRLYTQNVDGIDTALKPLATTIPLNKKGPWPQTIQLHGGLEKMVCSKCGEISNFEGKLFDGPEAPLCSECSELDGVRLAGGLRSHGIGRLRPRMVLYNEYNPDQDAIGAVSAWDLKKGPDAVIVVGTRLTIPGTKRLTKELCSVTRAKRGGFTAWINLEADPPAGPEFKDCWDMIVKAECDTVAELVGLPKWDDKDCGDYVVGVPCPPDYRPQVVIKSKIASVQTQTTMTPIDSPKEQSPVPSDDLPKKKQVPLSFAPKPAGNLDEKKKKRGRPQGSRKALPTKPEPAANRINNNFSATKTSIPRATKAKDALYPGLKQPTQLETDEQGQTPPSKSSQVAVEISCNNNRYHFRITHLLTRGISSRQALCLSSQDKSRSFDEAFAPYSLRALIVYTALNGFVAVRVGAATTLCIASGRGRAGVGGGSTHAHAQVTFVAHGKLILVLFAPRCRNLAAEEAATSCIHSPACFSEQRDMDIGIGLSITPRECLKIYRTNIPQVRRGIDLDAREECGHGGSKLASSYIQYYNIFCFLVDRKEEADTVGRRWTGHPDYALFSRSRVGDQGARQSREGMGKHARRKCSIARSLLPVFESETAQGSRERPWRERAAAYLPYRYLTVCGVSRVAAAHLRRASFMSDKGGRSLINVPDYRYTSTARVVIPSSKTAMRYRGIRNPGLFGKRAFPQCGLYSRLDSTT</sequence>
<dbReference type="InParanoid" id="K1W565"/>
<evidence type="ECO:0000256" key="5">
    <source>
        <dbReference type="SAM" id="MobiDB-lite"/>
    </source>
</evidence>
<evidence type="ECO:0000313" key="8">
    <source>
        <dbReference type="Proteomes" id="UP000006753"/>
    </source>
</evidence>
<keyword evidence="8" id="KW-1185">Reference proteome</keyword>
<proteinExistence type="inferred from homology"/>
<dbReference type="InterPro" id="IPR029035">
    <property type="entry name" value="DHS-like_NAD/FAD-binding_dom"/>
</dbReference>
<accession>K1W565</accession>
<dbReference type="HOGENOM" id="CLU_322384_0_0_1"/>
<dbReference type="PANTHER" id="PTHR47651:SF17">
    <property type="entry name" value="DEACETYLASE SIRTUIN-TYPE DOMAIN-CONTAINING PROTEIN"/>
    <property type="match status" value="1"/>
</dbReference>
<evidence type="ECO:0000256" key="2">
    <source>
        <dbReference type="ARBA" id="ARBA00022679"/>
    </source>
</evidence>
<dbReference type="GO" id="GO:0046872">
    <property type="term" value="F:metal ion binding"/>
    <property type="evidence" value="ECO:0007669"/>
    <property type="project" value="UniProtKB-KW"/>
</dbReference>
<dbReference type="Pfam" id="PF02146">
    <property type="entry name" value="SIR2"/>
    <property type="match status" value="1"/>
</dbReference>